<evidence type="ECO:0000256" key="2">
    <source>
        <dbReference type="PROSITE-ProRule" id="PRU00284"/>
    </source>
</evidence>
<dbReference type="InterPro" id="IPR029151">
    <property type="entry name" value="Sensor-like_sf"/>
</dbReference>
<dbReference type="PANTHER" id="PTHR32089:SF112">
    <property type="entry name" value="LYSOZYME-LIKE PROTEIN-RELATED"/>
    <property type="match status" value="1"/>
</dbReference>
<accession>A0A3M8C8B7</accession>
<keyword evidence="5" id="KW-1185">Reference proteome</keyword>
<dbReference type="Gene3D" id="1.10.287.950">
    <property type="entry name" value="Methyl-accepting chemotaxis protein"/>
    <property type="match status" value="1"/>
</dbReference>
<name>A0A3M8C8B7_9BACL</name>
<dbReference type="Pfam" id="PF00015">
    <property type="entry name" value="MCPsignal"/>
    <property type="match status" value="1"/>
</dbReference>
<dbReference type="SUPFAM" id="SSF103190">
    <property type="entry name" value="Sensory domain-like"/>
    <property type="match status" value="1"/>
</dbReference>
<evidence type="ECO:0000313" key="4">
    <source>
        <dbReference type="EMBL" id="RNB71205.1"/>
    </source>
</evidence>
<dbReference type="SMART" id="SM00283">
    <property type="entry name" value="MA"/>
    <property type="match status" value="1"/>
</dbReference>
<evidence type="ECO:0000259" key="3">
    <source>
        <dbReference type="PROSITE" id="PS50111"/>
    </source>
</evidence>
<evidence type="ECO:0000256" key="1">
    <source>
        <dbReference type="ARBA" id="ARBA00023224"/>
    </source>
</evidence>
<organism evidence="4 5">
    <name type="scientific">Brevibacillus invocatus</name>
    <dbReference type="NCBI Taxonomy" id="173959"/>
    <lineage>
        <taxon>Bacteria</taxon>
        <taxon>Bacillati</taxon>
        <taxon>Bacillota</taxon>
        <taxon>Bacilli</taxon>
        <taxon>Bacillales</taxon>
        <taxon>Paenibacillaceae</taxon>
        <taxon>Brevibacillus</taxon>
    </lineage>
</organism>
<feature type="domain" description="Methyl-accepting transducer" evidence="3">
    <location>
        <begin position="47"/>
        <end position="283"/>
    </location>
</feature>
<reference evidence="4 5" key="1">
    <citation type="submission" date="2018-10" db="EMBL/GenBank/DDBJ databases">
        <title>Phylogenomics of Brevibacillus.</title>
        <authorList>
            <person name="Dunlap C."/>
        </authorList>
    </citation>
    <scope>NUCLEOTIDE SEQUENCE [LARGE SCALE GENOMIC DNA]</scope>
    <source>
        <strain evidence="4 5">JCM 12215</strain>
    </source>
</reference>
<dbReference type="Gene3D" id="3.30.450.20">
    <property type="entry name" value="PAS domain"/>
    <property type="match status" value="1"/>
</dbReference>
<keyword evidence="1 2" id="KW-0807">Transducer</keyword>
<dbReference type="AlphaFoldDB" id="A0A3M8C8B7"/>
<dbReference type="InterPro" id="IPR004089">
    <property type="entry name" value="MCPsignal_dom"/>
</dbReference>
<dbReference type="PANTHER" id="PTHR32089">
    <property type="entry name" value="METHYL-ACCEPTING CHEMOTAXIS PROTEIN MCPB"/>
    <property type="match status" value="1"/>
</dbReference>
<dbReference type="GO" id="GO:0016020">
    <property type="term" value="C:membrane"/>
    <property type="evidence" value="ECO:0007669"/>
    <property type="project" value="InterPro"/>
</dbReference>
<proteinExistence type="predicted"/>
<dbReference type="Proteomes" id="UP000282028">
    <property type="component" value="Unassembled WGS sequence"/>
</dbReference>
<dbReference type="SUPFAM" id="SSF58104">
    <property type="entry name" value="Methyl-accepting chemotaxis protein (MCP) signaling domain"/>
    <property type="match status" value="1"/>
</dbReference>
<dbReference type="EMBL" id="RHHR01000029">
    <property type="protein sequence ID" value="RNB71205.1"/>
    <property type="molecule type" value="Genomic_DNA"/>
</dbReference>
<dbReference type="RefSeq" id="WP_122910001.1">
    <property type="nucleotide sequence ID" value="NZ_CBCSBE010000009.1"/>
</dbReference>
<dbReference type="GO" id="GO:0007165">
    <property type="term" value="P:signal transduction"/>
    <property type="evidence" value="ECO:0007669"/>
    <property type="project" value="UniProtKB-KW"/>
</dbReference>
<gene>
    <name evidence="4" type="ORF">EDM52_16110</name>
</gene>
<protein>
    <recommendedName>
        <fullName evidence="3">Methyl-accepting transducer domain-containing protein</fullName>
    </recommendedName>
</protein>
<dbReference type="PROSITE" id="PS50111">
    <property type="entry name" value="CHEMOTAXIS_TRANSDUC_2"/>
    <property type="match status" value="1"/>
</dbReference>
<sequence>MGLLLKIVNAYKNPSNPESTSDGQLLTDDILVATDRLESIVERIYNESGRIEQVSDNVLNMSENIVRNQTETLDGVETLTHYLQTVQHRAEDTSAQAKIMREINASLERDIDFATNALTNTSETFSNLTANTRRTSESIHFLLEQMQHISEIQQMLKNMVEQTNLLALNASIESNRAGEHGRTFSIVAHRIQELADEGKQNLLKIDPLMNSIQQASNEVLGVLKESQEWIAVNKEELEEARRSLGQVQGQFNVLEQMISENEASCIKQVEIVQNMTGQLSHLLHKSRESTQLATDVQAISSSQNGIVKQLLEASKHLTHISDEFSEVVKHHADAPDLLDNPQLTIDMYAQWKNKLELWASHPQLITSPPELLQSIFQAWMEETDELEAVWLNQTNGDFLHSLPPAGIINAKRRPWFAGALQDGFYISAPYVSAITKRPCVTISILLKDSDGTPQGILGTDIRCHMI</sequence>
<comment type="caution">
    <text evidence="4">The sequence shown here is derived from an EMBL/GenBank/DDBJ whole genome shotgun (WGS) entry which is preliminary data.</text>
</comment>
<evidence type="ECO:0000313" key="5">
    <source>
        <dbReference type="Proteomes" id="UP000282028"/>
    </source>
</evidence>
<dbReference type="CDD" id="cd18773">
    <property type="entry name" value="PDC1_HK_sensor"/>
    <property type="match status" value="1"/>
</dbReference>